<dbReference type="PRINTS" id="PR01790">
    <property type="entry name" value="SMP30FAMILY"/>
</dbReference>
<evidence type="ECO:0000256" key="1">
    <source>
        <dbReference type="ARBA" id="ARBA00008853"/>
    </source>
</evidence>
<comment type="cofactor">
    <cofactor evidence="3">
        <name>Zn(2+)</name>
        <dbReference type="ChEBI" id="CHEBI:29105"/>
    </cofactor>
    <text evidence="3">Binds 1 divalent metal cation per subunit.</text>
</comment>
<feature type="binding site" evidence="3">
    <location>
        <position position="160"/>
    </location>
    <ligand>
        <name>a divalent metal cation</name>
        <dbReference type="ChEBI" id="CHEBI:60240"/>
    </ligand>
</feature>
<dbReference type="Pfam" id="PF08450">
    <property type="entry name" value="SGL"/>
    <property type="match status" value="1"/>
</dbReference>
<dbReference type="EMBL" id="UGYV01000001">
    <property type="protein sequence ID" value="SUI69906.1"/>
    <property type="molecule type" value="Genomic_DNA"/>
</dbReference>
<dbReference type="Proteomes" id="UP000255061">
    <property type="component" value="Unassembled WGS sequence"/>
</dbReference>
<dbReference type="PANTHER" id="PTHR10907">
    <property type="entry name" value="REGUCALCIN"/>
    <property type="match status" value="1"/>
</dbReference>
<name>A0A379ZWV4_9GAMM</name>
<dbReference type="GO" id="GO:0005509">
    <property type="term" value="F:calcium ion binding"/>
    <property type="evidence" value="ECO:0007669"/>
    <property type="project" value="TreeGrafter"/>
</dbReference>
<keyword evidence="3" id="KW-0862">Zinc</keyword>
<evidence type="ECO:0000256" key="2">
    <source>
        <dbReference type="PIRSR" id="PIRSR605511-1"/>
    </source>
</evidence>
<organism evidence="5 6">
    <name type="scientific">Shewanella morhuae</name>
    <dbReference type="NCBI Taxonomy" id="365591"/>
    <lineage>
        <taxon>Bacteria</taxon>
        <taxon>Pseudomonadati</taxon>
        <taxon>Pseudomonadota</taxon>
        <taxon>Gammaproteobacteria</taxon>
        <taxon>Alteromonadales</taxon>
        <taxon>Shewanellaceae</taxon>
        <taxon>Shewanella</taxon>
    </lineage>
</organism>
<evidence type="ECO:0000313" key="5">
    <source>
        <dbReference type="EMBL" id="SUI69906.1"/>
    </source>
</evidence>
<feature type="domain" description="SMP-30/Gluconolactonase/LRE-like region" evidence="4">
    <location>
        <begin position="20"/>
        <end position="267"/>
    </location>
</feature>
<dbReference type="Gene3D" id="2.120.10.30">
    <property type="entry name" value="TolB, C-terminal domain"/>
    <property type="match status" value="1"/>
</dbReference>
<dbReference type="AlphaFoldDB" id="A0A379ZWV4"/>
<dbReference type="SUPFAM" id="SSF63829">
    <property type="entry name" value="Calcium-dependent phosphotriesterase"/>
    <property type="match status" value="1"/>
</dbReference>
<sequence>MMSNVGVGELLMTIPVGNILGEGVLWDNKNQSIWWTDIETAQLFRYDINSEQLSTFIMPYRVGSFGLTQHADQLIVAFDRGIALYHLKTENLQWLATPESHLPNNRFNDGKVDRQGRFWAGTMVETIADNSASPSTNAALYCINHKSQCAKVYENISISNGLCWSPDSLTMYHADSQQHEIFQYDFNPNTAAVSSKRSFVTTDPLIFPDGSEVDAAGYLWNAQWGGGQVVRYCPDGKVDLTLKLPVTNPTSIAFGGPDLDWLIITSAKNSLSAEQIDIEQFAGDVFIYKLSNIKGLVVNSCLVGC</sequence>
<accession>A0A379ZWV4</accession>
<dbReference type="InterPro" id="IPR005511">
    <property type="entry name" value="SMP-30"/>
</dbReference>
<feature type="binding site" evidence="3">
    <location>
        <position position="106"/>
    </location>
    <ligand>
        <name>substrate</name>
    </ligand>
</feature>
<dbReference type="GO" id="GO:0004341">
    <property type="term" value="F:gluconolactonase activity"/>
    <property type="evidence" value="ECO:0007669"/>
    <property type="project" value="TreeGrafter"/>
</dbReference>
<evidence type="ECO:0000313" key="6">
    <source>
        <dbReference type="Proteomes" id="UP000255061"/>
    </source>
</evidence>
<reference evidence="5 6" key="1">
    <citation type="submission" date="2018-06" db="EMBL/GenBank/DDBJ databases">
        <authorList>
            <consortium name="Pathogen Informatics"/>
            <person name="Doyle S."/>
        </authorList>
    </citation>
    <scope>NUCLEOTIDE SEQUENCE [LARGE SCALE GENOMIC DNA]</scope>
    <source>
        <strain evidence="5 6">NCTC10736</strain>
    </source>
</reference>
<dbReference type="RefSeq" id="WP_258866438.1">
    <property type="nucleotide sequence ID" value="NZ_UGYV01000001.1"/>
</dbReference>
<protein>
    <submittedName>
        <fullName evidence="5">Gluconolactonase</fullName>
    </submittedName>
</protein>
<dbReference type="InterPro" id="IPR013658">
    <property type="entry name" value="SGL"/>
</dbReference>
<dbReference type="PANTHER" id="PTHR10907:SF47">
    <property type="entry name" value="REGUCALCIN"/>
    <property type="match status" value="1"/>
</dbReference>
<evidence type="ECO:0000256" key="3">
    <source>
        <dbReference type="PIRSR" id="PIRSR605511-2"/>
    </source>
</evidence>
<gene>
    <name evidence="5" type="ORF">NCTC10736_01194</name>
</gene>
<feature type="binding site" evidence="3">
    <location>
        <position position="22"/>
    </location>
    <ligand>
        <name>a divalent metal cation</name>
        <dbReference type="ChEBI" id="CHEBI:60240"/>
    </ligand>
</feature>
<dbReference type="InterPro" id="IPR011042">
    <property type="entry name" value="6-blade_b-propeller_TolB-like"/>
</dbReference>
<keyword evidence="3" id="KW-0479">Metal-binding</keyword>
<evidence type="ECO:0000259" key="4">
    <source>
        <dbReference type="Pfam" id="PF08450"/>
    </source>
</evidence>
<feature type="binding site" evidence="3">
    <location>
        <position position="108"/>
    </location>
    <ligand>
        <name>substrate</name>
    </ligand>
</feature>
<dbReference type="GO" id="GO:0019853">
    <property type="term" value="P:L-ascorbic acid biosynthetic process"/>
    <property type="evidence" value="ECO:0007669"/>
    <property type="project" value="TreeGrafter"/>
</dbReference>
<feature type="binding site" evidence="3">
    <location>
        <position position="209"/>
    </location>
    <ligand>
        <name>a divalent metal cation</name>
        <dbReference type="ChEBI" id="CHEBI:60240"/>
    </ligand>
</feature>
<proteinExistence type="inferred from homology"/>
<comment type="similarity">
    <text evidence="1">Belongs to the SMP-30/CGR1 family.</text>
</comment>
<feature type="active site" description="Proton donor/acceptor" evidence="2">
    <location>
        <position position="209"/>
    </location>
</feature>